<proteinExistence type="predicted"/>
<evidence type="ECO:0000313" key="2">
    <source>
        <dbReference type="EMBL" id="UVC18968.1"/>
    </source>
</evidence>
<protein>
    <submittedName>
        <fullName evidence="2">Fumarylacetoacetate hydrolase family protein</fullName>
    </submittedName>
</protein>
<dbReference type="EMBL" id="CP062229">
    <property type="protein sequence ID" value="UVC18968.1"/>
    <property type="molecule type" value="Genomic_DNA"/>
</dbReference>
<dbReference type="Proteomes" id="UP001058098">
    <property type="component" value="Chromosome"/>
</dbReference>
<sequence>MKGTVRRRDNTFALVFRPAATISKLSTFANIVPGDILLTVTPGGCALRVPPAALAALTLLQLLPERPFWNRRAPATLW</sequence>
<organism evidence="2 3">
    <name type="scientific">Mesorhizobium onobrychidis</name>
    <dbReference type="NCBI Taxonomy" id="2775404"/>
    <lineage>
        <taxon>Bacteria</taxon>
        <taxon>Pseudomonadati</taxon>
        <taxon>Pseudomonadota</taxon>
        <taxon>Alphaproteobacteria</taxon>
        <taxon>Hyphomicrobiales</taxon>
        <taxon>Phyllobacteriaceae</taxon>
        <taxon>Mesorhizobium</taxon>
    </lineage>
</organism>
<dbReference type="InterPro" id="IPR011234">
    <property type="entry name" value="Fumarylacetoacetase-like_C"/>
</dbReference>
<keyword evidence="3" id="KW-1185">Reference proteome</keyword>
<dbReference type="InterPro" id="IPR036663">
    <property type="entry name" value="Fumarylacetoacetase_C_sf"/>
</dbReference>
<name>A0ABY5R621_9HYPH</name>
<reference evidence="2" key="1">
    <citation type="submission" date="2020-09" db="EMBL/GenBank/DDBJ databases">
        <title>Rhizobia associated with sainfoin plants.</title>
        <authorList>
            <person name="Asharfi S."/>
            <person name="Kuzmanovic N."/>
            <person name="Bunk B."/>
            <person name="Sproeer C."/>
            <person name="Becker M."/>
            <person name="Thuenen T."/>
        </authorList>
    </citation>
    <scope>NUCLEOTIDE SEQUENCE</scope>
    <source>
        <strain evidence="2">OM4</strain>
    </source>
</reference>
<keyword evidence="2" id="KW-0378">Hydrolase</keyword>
<dbReference type="Gene3D" id="3.90.850.10">
    <property type="entry name" value="Fumarylacetoacetase-like, C-terminal domain"/>
    <property type="match status" value="1"/>
</dbReference>
<evidence type="ECO:0000313" key="3">
    <source>
        <dbReference type="Proteomes" id="UP001058098"/>
    </source>
</evidence>
<gene>
    <name evidence="2" type="ORF">IHQ72_13345</name>
</gene>
<accession>A0ABY5R621</accession>
<dbReference type="GO" id="GO:0016787">
    <property type="term" value="F:hydrolase activity"/>
    <property type="evidence" value="ECO:0007669"/>
    <property type="project" value="UniProtKB-KW"/>
</dbReference>
<feature type="domain" description="Fumarylacetoacetase-like C-terminal" evidence="1">
    <location>
        <begin position="3"/>
        <end position="52"/>
    </location>
</feature>
<evidence type="ECO:0000259" key="1">
    <source>
        <dbReference type="Pfam" id="PF01557"/>
    </source>
</evidence>
<dbReference type="SUPFAM" id="SSF56529">
    <property type="entry name" value="FAH"/>
    <property type="match status" value="1"/>
</dbReference>
<dbReference type="Pfam" id="PF01557">
    <property type="entry name" value="FAA_hydrolase"/>
    <property type="match status" value="1"/>
</dbReference>